<keyword evidence="1" id="KW-0472">Membrane</keyword>
<protein>
    <submittedName>
        <fullName evidence="2">Uncharacterized protein</fullName>
    </submittedName>
</protein>
<keyword evidence="1" id="KW-1133">Transmembrane helix</keyword>
<proteinExistence type="predicted"/>
<dbReference type="RefSeq" id="WP_132260542.1">
    <property type="nucleotide sequence ID" value="NZ_SLZQ01000025.1"/>
</dbReference>
<gene>
    <name evidence="2" type="ORF">EDC30_1255</name>
</gene>
<evidence type="ECO:0000313" key="2">
    <source>
        <dbReference type="EMBL" id="TCS32067.1"/>
    </source>
</evidence>
<sequence>MDPSEAELLRKRYGEKSTDELIAIANNEPMTTLAFKVICELLAARGVSEDRYPIKPKVMSDGPLIPPVLQPSSMDTAPSSEKKLDLFSYIFNLTIFSVILQMLYPAFVDAFSSIGRSELYCTASIHGTRSSPCNVGQLVGDWMGVTLLNNLFLFGVPTIIMAIVLACVGGVIARDRHRIVVPIIQACAIGTIFGSLYFGASGVKFIAHIIFWLAIASVCRLFTLRPEP</sequence>
<dbReference type="Proteomes" id="UP000295382">
    <property type="component" value="Unassembled WGS sequence"/>
</dbReference>
<feature type="transmembrane region" description="Helical" evidence="1">
    <location>
        <begin position="205"/>
        <end position="223"/>
    </location>
</feature>
<reference evidence="2 3" key="1">
    <citation type="submission" date="2019-03" db="EMBL/GenBank/DDBJ databases">
        <title>Genomic Encyclopedia of Type Strains, Phase IV (KMG-IV): sequencing the most valuable type-strain genomes for metagenomic binning, comparative biology and taxonomic classification.</title>
        <authorList>
            <person name="Goeker M."/>
        </authorList>
    </citation>
    <scope>NUCLEOTIDE SEQUENCE [LARGE SCALE GENOMIC DNA]</scope>
    <source>
        <strain evidence="2 3">DSM 7445</strain>
    </source>
</reference>
<feature type="transmembrane region" description="Helical" evidence="1">
    <location>
        <begin position="86"/>
        <end position="107"/>
    </location>
</feature>
<feature type="transmembrane region" description="Helical" evidence="1">
    <location>
        <begin position="179"/>
        <end position="199"/>
    </location>
</feature>
<keyword evidence="1" id="KW-0812">Transmembrane</keyword>
<keyword evidence="3" id="KW-1185">Reference proteome</keyword>
<dbReference type="EMBL" id="SLZQ01000025">
    <property type="protein sequence ID" value="TCS32067.1"/>
    <property type="molecule type" value="Genomic_DNA"/>
</dbReference>
<evidence type="ECO:0000313" key="3">
    <source>
        <dbReference type="Proteomes" id="UP000295382"/>
    </source>
</evidence>
<evidence type="ECO:0000256" key="1">
    <source>
        <dbReference type="SAM" id="Phobius"/>
    </source>
</evidence>
<feature type="transmembrane region" description="Helical" evidence="1">
    <location>
        <begin position="151"/>
        <end position="172"/>
    </location>
</feature>
<comment type="caution">
    <text evidence="2">The sequence shown here is derived from an EMBL/GenBank/DDBJ whole genome shotgun (WGS) entry which is preliminary data.</text>
</comment>
<organism evidence="2 3">
    <name type="scientific">Paucimonas lemoignei</name>
    <name type="common">Pseudomonas lemoignei</name>
    <dbReference type="NCBI Taxonomy" id="29443"/>
    <lineage>
        <taxon>Bacteria</taxon>
        <taxon>Pseudomonadati</taxon>
        <taxon>Pseudomonadota</taxon>
        <taxon>Betaproteobacteria</taxon>
        <taxon>Burkholderiales</taxon>
        <taxon>Burkholderiaceae</taxon>
        <taxon>Paucimonas</taxon>
    </lineage>
</organism>
<name>A0A4R3HNP7_PAULE</name>
<accession>A0A4R3HNP7</accession>
<dbReference type="AlphaFoldDB" id="A0A4R3HNP7"/>